<feature type="transmembrane region" description="Helical" evidence="1">
    <location>
        <begin position="47"/>
        <end position="68"/>
    </location>
</feature>
<evidence type="ECO:0000313" key="2">
    <source>
        <dbReference type="EMBL" id="ALX04834.1"/>
    </source>
</evidence>
<dbReference type="STRING" id="2041.AERYTH_09045"/>
<gene>
    <name evidence="2" type="ORF">AERYTH_09045</name>
</gene>
<proteinExistence type="predicted"/>
<keyword evidence="1" id="KW-1133">Transmembrane helix</keyword>
<dbReference type="PATRIC" id="fig|2041.4.peg.1893"/>
<evidence type="ECO:0000256" key="1">
    <source>
        <dbReference type="SAM" id="Phobius"/>
    </source>
</evidence>
<keyword evidence="1" id="KW-0472">Membrane</keyword>
<keyword evidence="1" id="KW-0812">Transmembrane</keyword>
<name>A0A0U4D9J7_9ACTN</name>
<protein>
    <submittedName>
        <fullName evidence="2">Uncharacterized protein</fullName>
    </submittedName>
</protein>
<accession>A0A0U4D9J7</accession>
<dbReference type="KEGG" id="aer:AERYTH_09045"/>
<evidence type="ECO:0000313" key="3">
    <source>
        <dbReference type="Proteomes" id="UP000067689"/>
    </source>
</evidence>
<dbReference type="AlphaFoldDB" id="A0A0U4D9J7"/>
<dbReference type="EMBL" id="CP011502">
    <property type="protein sequence ID" value="ALX04834.1"/>
    <property type="molecule type" value="Genomic_DNA"/>
</dbReference>
<keyword evidence="3" id="KW-1185">Reference proteome</keyword>
<sequence length="104" mass="10840">MNRTRPLPERSRSTTFRAALWPGLLVGPVLSCGTLALLDVLDPDQGIPYRAALLCSAAVPAAFALVGLPTRYRDAAAGAAAGFLASGLLLGLLFLGLDHLYGSF</sequence>
<organism evidence="2 3">
    <name type="scientific">Aeromicrobium erythreum</name>
    <dbReference type="NCBI Taxonomy" id="2041"/>
    <lineage>
        <taxon>Bacteria</taxon>
        <taxon>Bacillati</taxon>
        <taxon>Actinomycetota</taxon>
        <taxon>Actinomycetes</taxon>
        <taxon>Propionibacteriales</taxon>
        <taxon>Nocardioidaceae</taxon>
        <taxon>Aeromicrobium</taxon>
    </lineage>
</organism>
<dbReference type="Proteomes" id="UP000067689">
    <property type="component" value="Chromosome"/>
</dbReference>
<feature type="transmembrane region" description="Helical" evidence="1">
    <location>
        <begin position="20"/>
        <end position="41"/>
    </location>
</feature>
<reference evidence="2 3" key="1">
    <citation type="journal article" date="1991" name="Int. J. Syst. Bacteriol.">
        <title>Description of the erythromycin-producing bacterium Arthrobacter sp. strain NRRL B-3381 as Aeromicrobium erythreum gen. nov., sp. nov.</title>
        <authorList>
            <person name="Miller E.S."/>
            <person name="Woese C.R."/>
            <person name="Brenner S."/>
        </authorList>
    </citation>
    <scope>NUCLEOTIDE SEQUENCE [LARGE SCALE GENOMIC DNA]</scope>
    <source>
        <strain evidence="2 3">AR18</strain>
    </source>
</reference>
<feature type="transmembrane region" description="Helical" evidence="1">
    <location>
        <begin position="75"/>
        <end position="97"/>
    </location>
</feature>